<evidence type="ECO:0000256" key="14">
    <source>
        <dbReference type="ARBA" id="ARBA00022777"/>
    </source>
</evidence>
<dbReference type="InterPro" id="IPR003152">
    <property type="entry name" value="FATC_dom"/>
</dbReference>
<dbReference type="InterPro" id="IPR036388">
    <property type="entry name" value="WH-like_DNA-bd_sf"/>
</dbReference>
<dbReference type="Pfam" id="PF02260">
    <property type="entry name" value="FATC"/>
    <property type="match status" value="1"/>
</dbReference>
<dbReference type="InterPro" id="IPR018936">
    <property type="entry name" value="PI3/4_kinase_CS"/>
</dbReference>
<dbReference type="InterPro" id="IPR021668">
    <property type="entry name" value="TAN"/>
</dbReference>
<feature type="domain" description="Cullin family profile" evidence="27">
    <location>
        <begin position="3344"/>
        <end position="3600"/>
    </location>
</feature>
<dbReference type="SUPFAM" id="SSF56112">
    <property type="entry name" value="Protein kinase-like (PK-like)"/>
    <property type="match status" value="1"/>
</dbReference>
<dbReference type="FunFam" id="1.20.1310.10:FF:000031">
    <property type="entry name" value="Ubiquitin ligase subunit CulD"/>
    <property type="match status" value="1"/>
</dbReference>
<comment type="catalytic activity">
    <reaction evidence="21 25">
        <text>L-threonyl-[protein] + ATP = O-phospho-L-threonyl-[protein] + ADP + H(+)</text>
        <dbReference type="Rhea" id="RHEA:46608"/>
        <dbReference type="Rhea" id="RHEA-COMP:11060"/>
        <dbReference type="Rhea" id="RHEA-COMP:11605"/>
        <dbReference type="ChEBI" id="CHEBI:15378"/>
        <dbReference type="ChEBI" id="CHEBI:30013"/>
        <dbReference type="ChEBI" id="CHEBI:30616"/>
        <dbReference type="ChEBI" id="CHEBI:61977"/>
        <dbReference type="ChEBI" id="CHEBI:456216"/>
        <dbReference type="EC" id="2.7.11.1"/>
    </reaction>
</comment>
<dbReference type="GO" id="GO:0005634">
    <property type="term" value="C:nucleus"/>
    <property type="evidence" value="ECO:0007669"/>
    <property type="project" value="UniProtKB-SubCell"/>
</dbReference>
<evidence type="ECO:0000256" key="20">
    <source>
        <dbReference type="ARBA" id="ARBA00025079"/>
    </source>
</evidence>
<evidence type="ECO:0000256" key="21">
    <source>
        <dbReference type="ARBA" id="ARBA00047899"/>
    </source>
</evidence>
<evidence type="ECO:0000256" key="4">
    <source>
        <dbReference type="ARBA" id="ARBA00010769"/>
    </source>
</evidence>
<dbReference type="SUPFAM" id="SSF74788">
    <property type="entry name" value="Cullin repeat-like"/>
    <property type="match status" value="1"/>
</dbReference>
<keyword evidence="10 25" id="KW-0723">Serine/threonine-protein kinase</keyword>
<evidence type="ECO:0000256" key="11">
    <source>
        <dbReference type="ARBA" id="ARBA00022679"/>
    </source>
</evidence>
<feature type="region of interest" description="Disordered" evidence="26">
    <location>
        <begin position="2891"/>
        <end position="2925"/>
    </location>
</feature>
<proteinExistence type="inferred from homology"/>
<comment type="similarity">
    <text evidence="4 25">Belongs to the PI3/PI4-kinase family. ATM subfamily.</text>
</comment>
<keyword evidence="14 25" id="KW-0418">Kinase</keyword>
<dbReference type="InterPro" id="IPR036940">
    <property type="entry name" value="PI3/4_kinase_cat_sf"/>
</dbReference>
<protein>
    <recommendedName>
        <fullName evidence="7 25">Serine/threonine-protein kinase Tel1</fullName>
        <ecNumber evidence="6 25">2.7.11.1</ecNumber>
    </recommendedName>
</protein>
<dbReference type="GO" id="GO:0106310">
    <property type="term" value="F:protein serine kinase activity"/>
    <property type="evidence" value="ECO:0007669"/>
    <property type="project" value="RHEA"/>
</dbReference>
<evidence type="ECO:0000259" key="27">
    <source>
        <dbReference type="PROSITE" id="PS50069"/>
    </source>
</evidence>
<dbReference type="PROSITE" id="PS51189">
    <property type="entry name" value="FAT"/>
    <property type="match status" value="1"/>
</dbReference>
<keyword evidence="32" id="KW-1185">Reference proteome</keyword>
<dbReference type="Pfam" id="PF02259">
    <property type="entry name" value="FAT"/>
    <property type="match status" value="1"/>
</dbReference>
<dbReference type="EC" id="2.7.11.1" evidence="6 25"/>
<dbReference type="InterPro" id="IPR000403">
    <property type="entry name" value="PI3/4_kinase_cat_dom"/>
</dbReference>
<evidence type="ECO:0000256" key="19">
    <source>
        <dbReference type="ARBA" id="ARBA00023242"/>
    </source>
</evidence>
<dbReference type="Pfam" id="PF11640">
    <property type="entry name" value="TAN"/>
    <property type="match status" value="1"/>
</dbReference>
<dbReference type="Pfam" id="PF00454">
    <property type="entry name" value="PI3_PI4_kinase"/>
    <property type="match status" value="1"/>
</dbReference>
<evidence type="ECO:0000256" key="2">
    <source>
        <dbReference type="ARBA" id="ARBA00004574"/>
    </source>
</evidence>
<feature type="compositionally biased region" description="Basic and acidic residues" evidence="26">
    <location>
        <begin position="766"/>
        <end position="777"/>
    </location>
</feature>
<feature type="domain" description="PI3K/PI4K catalytic" evidence="28">
    <location>
        <begin position="2488"/>
        <end position="2799"/>
    </location>
</feature>
<dbReference type="FunFam" id="3.30.1010.10:FF:000019">
    <property type="entry name" value="Serine/threonine-protein kinase Tel1"/>
    <property type="match status" value="1"/>
</dbReference>
<dbReference type="SMART" id="SM00884">
    <property type="entry name" value="Cullin_Nedd8"/>
    <property type="match status" value="1"/>
</dbReference>
<organism evidence="31 32">
    <name type="scientific">Trichoderma gamsii</name>
    <dbReference type="NCBI Taxonomy" id="398673"/>
    <lineage>
        <taxon>Eukaryota</taxon>
        <taxon>Fungi</taxon>
        <taxon>Dikarya</taxon>
        <taxon>Ascomycota</taxon>
        <taxon>Pezizomycotina</taxon>
        <taxon>Sordariomycetes</taxon>
        <taxon>Hypocreomycetidae</taxon>
        <taxon>Hypocreales</taxon>
        <taxon>Hypocreaceae</taxon>
        <taxon>Trichoderma</taxon>
    </lineage>
</organism>
<dbReference type="Pfam" id="PF00888">
    <property type="entry name" value="Cullin"/>
    <property type="match status" value="1"/>
</dbReference>
<dbReference type="RefSeq" id="XP_024405744.1">
    <property type="nucleotide sequence ID" value="XM_024549514.1"/>
</dbReference>
<dbReference type="InterPro" id="IPR003151">
    <property type="entry name" value="PIK-rel_kinase_FAT"/>
</dbReference>
<dbReference type="PROSITE" id="PS50069">
    <property type="entry name" value="CULLIN_2"/>
    <property type="match status" value="1"/>
</dbReference>
<dbReference type="GO" id="GO:0006325">
    <property type="term" value="P:chromatin organization"/>
    <property type="evidence" value="ECO:0007669"/>
    <property type="project" value="UniProtKB-KW"/>
</dbReference>
<dbReference type="CDD" id="cd05171">
    <property type="entry name" value="PIKKc_ATM"/>
    <property type="match status" value="1"/>
</dbReference>
<feature type="region of interest" description="Disordered" evidence="26">
    <location>
        <begin position="180"/>
        <end position="216"/>
    </location>
</feature>
<reference evidence="31 32" key="1">
    <citation type="journal article" date="2016" name="Genome Announc.">
        <title>Draft Whole-Genome Sequence of Trichoderma gamsii T6085, a Promising Biocontrol Agent of Fusarium Head Blight on Wheat.</title>
        <authorList>
            <person name="Baroncelli R."/>
            <person name="Zapparata A."/>
            <person name="Piaggeschi G."/>
            <person name="Sarrocco S."/>
            <person name="Vannacci G."/>
        </authorList>
    </citation>
    <scope>NUCLEOTIDE SEQUENCE [LARGE SCALE GENOMIC DNA]</scope>
    <source>
        <strain evidence="31 32">T6085</strain>
    </source>
</reference>
<dbReference type="Gene3D" id="1.10.1070.11">
    <property type="entry name" value="Phosphatidylinositol 3-/4-kinase, catalytic domain"/>
    <property type="match status" value="1"/>
</dbReference>
<evidence type="ECO:0000256" key="15">
    <source>
        <dbReference type="ARBA" id="ARBA00022840"/>
    </source>
</evidence>
<feature type="region of interest" description="Disordered" evidence="26">
    <location>
        <begin position="766"/>
        <end position="797"/>
    </location>
</feature>
<gene>
    <name evidence="31" type="ORF">TGAM01_v204821</name>
</gene>
<keyword evidence="9" id="KW-1017">Isopeptide bond</keyword>
<dbReference type="InterPro" id="IPR019559">
    <property type="entry name" value="Cullin_neddylation_domain"/>
</dbReference>
<evidence type="ECO:0000256" key="7">
    <source>
        <dbReference type="ARBA" id="ARBA00014619"/>
    </source>
</evidence>
<dbReference type="Proteomes" id="UP000054821">
    <property type="component" value="Unassembled WGS sequence"/>
</dbReference>
<feature type="compositionally biased region" description="Low complexity" evidence="26">
    <location>
        <begin position="2908"/>
        <end position="2921"/>
    </location>
</feature>
<evidence type="ECO:0000259" key="30">
    <source>
        <dbReference type="PROSITE" id="PS51190"/>
    </source>
</evidence>
<evidence type="ECO:0000259" key="29">
    <source>
        <dbReference type="PROSITE" id="PS51189"/>
    </source>
</evidence>
<evidence type="ECO:0000256" key="26">
    <source>
        <dbReference type="SAM" id="MobiDB-lite"/>
    </source>
</evidence>
<feature type="region of interest" description="Disordered" evidence="26">
    <location>
        <begin position="2780"/>
        <end position="2806"/>
    </location>
</feature>
<evidence type="ECO:0000256" key="9">
    <source>
        <dbReference type="ARBA" id="ARBA00022499"/>
    </source>
</evidence>
<comment type="subcellular location">
    <subcellularLocation>
        <location evidence="2 25">Chromosome</location>
        <location evidence="2 25">Telomere</location>
    </subcellularLocation>
    <subcellularLocation>
        <location evidence="1 25">Nucleus</location>
    </subcellularLocation>
</comment>
<comment type="caution">
    <text evidence="31">The sequence shown here is derived from an EMBL/GenBank/DDBJ whole genome shotgun (WGS) entry which is preliminary data.</text>
</comment>
<dbReference type="SMART" id="SM00182">
    <property type="entry name" value="CULLIN"/>
    <property type="match status" value="1"/>
</dbReference>
<dbReference type="GO" id="GO:0006511">
    <property type="term" value="P:ubiquitin-dependent protein catabolic process"/>
    <property type="evidence" value="ECO:0007669"/>
    <property type="project" value="InterPro"/>
</dbReference>
<evidence type="ECO:0000256" key="12">
    <source>
        <dbReference type="ARBA" id="ARBA00022741"/>
    </source>
</evidence>
<dbReference type="GO" id="GO:0031625">
    <property type="term" value="F:ubiquitin protein ligase binding"/>
    <property type="evidence" value="ECO:0007669"/>
    <property type="project" value="InterPro"/>
</dbReference>
<dbReference type="GeneID" id="29981563"/>
<dbReference type="InterPro" id="IPR011009">
    <property type="entry name" value="Kinase-like_dom_sf"/>
</dbReference>
<evidence type="ECO:0000256" key="6">
    <source>
        <dbReference type="ARBA" id="ARBA00012513"/>
    </source>
</evidence>
<evidence type="ECO:0000256" key="24">
    <source>
        <dbReference type="RuleBase" id="RU003829"/>
    </source>
</evidence>
<dbReference type="PROSITE" id="PS00916">
    <property type="entry name" value="PI3_4_KINASE_2"/>
    <property type="match status" value="1"/>
</dbReference>
<comment type="catalytic activity">
    <reaction evidence="22">
        <text>L-seryl-[protein] + ATP = O-phospho-L-seryl-[protein] + ADP + H(+)</text>
        <dbReference type="Rhea" id="RHEA:17989"/>
        <dbReference type="Rhea" id="RHEA-COMP:9863"/>
        <dbReference type="Rhea" id="RHEA-COMP:11604"/>
        <dbReference type="ChEBI" id="CHEBI:15378"/>
        <dbReference type="ChEBI" id="CHEBI:29999"/>
        <dbReference type="ChEBI" id="CHEBI:30616"/>
        <dbReference type="ChEBI" id="CHEBI:83421"/>
        <dbReference type="ChEBI" id="CHEBI:456216"/>
        <dbReference type="EC" id="2.7.11.1"/>
    </reaction>
</comment>
<feature type="domain" description="FATC" evidence="30">
    <location>
        <begin position="2819"/>
        <end position="2851"/>
    </location>
</feature>
<dbReference type="InterPro" id="IPR014009">
    <property type="entry name" value="PIK_FAT"/>
</dbReference>
<dbReference type="PANTHER" id="PTHR37079">
    <property type="entry name" value="SERINE/THREONINE-PROTEIN KINASE ATM"/>
    <property type="match status" value="1"/>
</dbReference>
<keyword evidence="17 25" id="KW-0156">Chromatin regulator</keyword>
<dbReference type="InterPro" id="IPR016159">
    <property type="entry name" value="Cullin_repeat-like_dom_sf"/>
</dbReference>
<dbReference type="PROSITE" id="PS50290">
    <property type="entry name" value="PI3_4_KINASE_3"/>
    <property type="match status" value="1"/>
</dbReference>
<evidence type="ECO:0000259" key="28">
    <source>
        <dbReference type="PROSITE" id="PS50290"/>
    </source>
</evidence>
<sequence length="3726" mass="416312">MASHGESVMDLARKVRSGTNIKEQAKSVDSLAQLLNPRNTSTNLSDLGDKSYHEIFEAIFAFVLKDKPTYYDKKKSQATAATRLSKCAVAVRMAASRGASKIGRKTLLAAVDHITQTLPGPGNDFVRPLLHDYVKALTELISRPVNAELLARKSAETWQDCVDLFLDVALDILPNETNTASLPHAARSSPAPTSSSSRSLPRSNSSLQAQRQNVPGEGGPLKDVLEGLFCLVSAANAPILQRMKDITDLALRVLSIKHLSLGSTQTLCFSIINTVFRAIEADHLDDAITLTKNVLAHMGYWWRPEKVSQDELIKGLRNEILRGIVLMHLHFEHIVVNLGDQVVRGELENLVDPLWQEYSRRGEAFRLQLSDLTFGPSASEGQVMQLGLLRLRPHNIEGESHWAIVQNLAYLEAILLRSKKDVTEQDVDNGEQPRKRRRIQQDLNPIRAKLKLEDAGVVRTALQLVPFMLATNTLSHSEVEELLGDLAHFTGGKNTDTASWALIACASCALWSKECRLQQDTWKQIWHSAARLPSASQSTSSYIIRWVFLRWNPSELTYSSFQSAHVRPIDLVNLLYMCCGAQSFGTVCQDITSGGLLGEAWISQREIGEFNEYLLLLGHETADIISHECCYLSYKEALPLTADASIFFTLKKLVLELLYPKLEDLRELSISWSKRASDGTLLVPHINDLNSTQSSSIEALLVDLAERALSAALSSVEPTTFVGLTLKELRSCIPEISTASLSQLFGKHPGILNLLSKISNIIEQRESSQRSGDHSDFMDVDDDFDTSNSQAMSSSNTYSVPRHNAQLSLNPQAFYIDTRLRLVLLRLIQQDESQLGLLPDLFVDDLLARSDDEILSCQRLLIEIIRSDLVISTEASLAIVERLGRIVGNPEFQSCEVALTTCLEVIDGLSNVWLQDNQTLSDMVGDLYVHFVNACFPSNILSPKTQMSLARLLFTLLRIDPEYGTKLKLSSCRTSLLLIMNKGSMKVKCFIAERIAGIFELYILMLHEDVFVDVLENLPRDSENKAGIAFRLFVLSKIACSWPTLLRRCVYHIFETPGNISQSTDYTKRCLSDISIVLNLETPADLFQLFSRQLLYTWLEGNTVESIPYSIFGYTSLGELLKSAQGEAIGLATMRGQDAASAEIARLVGMPESQLIQQNFATSLAYGLLESLQASQEKTKGGEKTKAEDNARGEDRIKGKLGSKVFIDAAYTHFIDIVALFFDLIDQEDSIEKIFSRQAHLKYAGENMAAIKAIAHSPANLPPNQQPMFKAKFVFNELVRLCQSTEFQFQDLWTPAVVSAITRKLFNTVHPALGSLHACSVLRKVRILVCLAGSVAWDSYCLEMLLTSIRNFIVDSECADDALGISQYLLSRGKLYLAQVPSFLAGYSLSTLASLRVFLESSQSSTTQEDQFKATMSKAQKFHEWFSQYLAEYTSPRFESQPQNDLFKSITMSAAHIRSSGNAEKNTSESKLLLDILNDEIAGSRLLNESSRQLALGLLCGDFMIPTHLRNDVLENDQHAINHASAVWKSCGAQNLSENYLAWAGRVVGRSFLASGSIPDDILRESRLDQYEKIAPGPHGSEMGLLHLLQDLTTNPDSITAGLAEATLRTAISRAVVEDDGPLVTAGQRSLSEPLFLASQWGLYRTPPSEMTPTDGDQFSWAEDITSKSWLPRLSAYLAHSVPSSILLSVLSSGLLNIKGFAEKSFPFIVHLVLYFQLEQQQATKKLLSNAMKQWLVSTDQTAKENIKLLINTILYLRTQEYPKESSIVDRLHWLDIDYALAASSATRCGMHKTALLFAEIAASETSRASRRTSVAKEADMNETLLAIFENIDDPDAYYGLAEEASLSSVLSRLEYEQAGTKNLAFRGAQYDSHIRLQQNTSESDAHVLVKTLGTLGLAGLSHSLMQTQQNLGSTATSIESTFQTARRLEIWNLPVPAASDHHAVVTYKAYQTMQQATSLVAVRAAIYDGFARTMKSLVGHSRNATALRSRLGALAALSELDETLNITDLAELEGHMSQFQGRSQWMKSGLYDDVSQILSCRGTTMSLFSQRALSLGYATFPTAAIRQTEIKSMLLASSIYRYHQATQESLNISTALNDLIKPCEALGIHVDVAVTIEVANSLWDHGEMSSSIKMLQGADNVAALKKQAIPVSRSDLLSKIGHRMSVARLEKPRDIQKKYLEPALKDLRGSVEAKGAGLVFHQFAVFCDEQLQDQDSLEDLKRLQSLKKGKSDEVEDLKLLISSTKDSQLRAKYTHVLSKEKQWLDLDEQELRRVETTRNEFVRLSLENYLLSLASSDEHNNDALRFTALWLERSDDDTTSRAVGAHLAKVPTAKFAGLMSQLTSRLQSQDLTFQQLLADLVYNICVDHPYHGMYHIWSSTKARVQQKDEVAALRAKANEKIAQRLATTDAVADVWLSIEKTSKYYHGLALDRDPAKYKSGAKVALKDSTAAKNLVTCLTKFRIPPPTMHIEVSANRDYSAVPMISRLEPTMTIASGVSAPKIITAIGTDGMKYKQLVKGGQDDLRQDAIMEQVFAAVSSLLKLHRATRQRNLGIRTYKVLPLTASSGLIEFVRDTIPLHEFLMPAHERYNPRDLKGTQCRKEIFNVQNRTVEQRISTYRKVTERFQPVMRYFFMEYFVDPDEWFARRLAYTRSTAAISMLGHVLGLGDRHGHNILLDTKTGEAVHIDLGIAFETGRILPVPELVPFRLTRDIVDGMGIAKTEGVFRRCCEFTLDALREEQYSIMTILDVLRYDPLYSWSVSPVRLAKLQKARQDGDGAIDDAVQADVDPKKGKNPAGRLNEPSEGDRALEVVRKKLSKTLSVTAMVNDLINQATDERNLAVLYSGWAAYAPRPAPSTDIVPLCLCATKLGPYHRAIDRPHSGFDCSSAFMQPATVDPPSSSRRRPRVSSSSSPTSSPSAAKRPRFSDSLAMASVSARVKMPDIVDLTKRQSAYQPLSGARKLVIKNVRSPVHQEARIKEYYARTERELDGALDAIFNSRTPAIPLERLYRGVEDMCRKGNADTVYRTLKDKVDGHLKNVVLPKIQSAARISALDVLRSTLAEWKTWNAQTILVRSTFSYLDRTYLLLKSLPSINDMAITRFCRMAFSSQNVESSPNIGAFLISAICELINFDRRGDNRKDSELLKDSIMMLYVLGVYTKYFEPVYLQQSEAYFREFGETCSPLSLKEYIEACERLLEREDYRCMAYNLDSTTERQSMSLAHSILIDKYSDKLLHGGSLSNLLTDRDVRSLKGLYDLLRLSGIQKKLKTPWSDYIRETGASIVSDKTRGDEMVIRLLDLRRALDLTIRDAFSKDEDFLWGMRESFGKFMNDRKIADCWSSGTSKIGEMTAKHIDMLLRGGIRALPKELLSDVKDRAAAEKAGHASSADEDAELDRQLDQALELFRFIEGKDAFEAFYKKDLARRLLMGRSASQDAERNMLTKLRGECGSNFTHNLEQMFKDQELAKDEMEAYKEWCEGNPDRTGKVDLQVMILSAAAWPTYPDVRLNLPDEVAKRTEQFERHYKNKHTGRVLTWKHSLAHCSVKATFPKGAKELLVSAFQAAVLLLFNDVAADGFLAYEQISAATGLQGGDLDRTLQSLACGKARVLTKHPKGRDVNPTDTFTFNKAFTDPKYRVKINQIQLKETKEENKATHEKIAQDRRFETQAAIVRIMKSRKTMGHAELVAEVINLTKKRGSVEPAAIKKEIESLIEKDYIEREENSYTYLA</sequence>
<dbReference type="InterPro" id="IPR036317">
    <property type="entry name" value="Cullin_homology_sf"/>
</dbReference>
<dbReference type="EMBL" id="JPDN02000014">
    <property type="protein sequence ID" value="PON26345.1"/>
    <property type="molecule type" value="Genomic_DNA"/>
</dbReference>
<evidence type="ECO:0000313" key="31">
    <source>
        <dbReference type="EMBL" id="PON26345.1"/>
    </source>
</evidence>
<keyword evidence="11 25" id="KW-0808">Transferase</keyword>
<name>A0A2P4ZPW7_9HYPO</name>
<evidence type="ECO:0000256" key="1">
    <source>
        <dbReference type="ARBA" id="ARBA00004123"/>
    </source>
</evidence>
<evidence type="ECO:0000256" key="25">
    <source>
        <dbReference type="RuleBase" id="RU365027"/>
    </source>
</evidence>
<dbReference type="SMART" id="SM00146">
    <property type="entry name" value="PI3Kc"/>
    <property type="match status" value="1"/>
</dbReference>
<keyword evidence="8 25" id="KW-0158">Chromosome</keyword>
<dbReference type="SUPFAM" id="SSF75632">
    <property type="entry name" value="Cullin homology domain"/>
    <property type="match status" value="1"/>
</dbReference>
<dbReference type="PROSITE" id="PS00915">
    <property type="entry name" value="PI3_4_KINASE_1"/>
    <property type="match status" value="1"/>
</dbReference>
<accession>A0A2P4ZPW7</accession>
<dbReference type="Pfam" id="PF26557">
    <property type="entry name" value="Cullin_AB"/>
    <property type="match status" value="1"/>
</dbReference>
<keyword evidence="15 25" id="KW-0067">ATP-binding</keyword>
<keyword evidence="12 25" id="KW-0547">Nucleotide-binding</keyword>
<dbReference type="InterPro" id="IPR038980">
    <property type="entry name" value="ATM_plant"/>
</dbReference>
<dbReference type="GO" id="GO:0006281">
    <property type="term" value="P:DNA repair"/>
    <property type="evidence" value="ECO:0007669"/>
    <property type="project" value="InterPro"/>
</dbReference>
<dbReference type="InterPro" id="IPR001373">
    <property type="entry name" value="Cullin_N"/>
</dbReference>
<dbReference type="SMART" id="SM01343">
    <property type="entry name" value="FATC"/>
    <property type="match status" value="1"/>
</dbReference>
<comment type="similarity">
    <text evidence="3 23 24">Belongs to the cullin family.</text>
</comment>
<dbReference type="PROSITE" id="PS51190">
    <property type="entry name" value="FATC"/>
    <property type="match status" value="1"/>
</dbReference>
<keyword evidence="13 25" id="KW-0227">DNA damage</keyword>
<evidence type="ECO:0000256" key="23">
    <source>
        <dbReference type="PROSITE-ProRule" id="PRU00330"/>
    </source>
</evidence>
<dbReference type="InterPro" id="IPR044107">
    <property type="entry name" value="PIKKc_ATM"/>
</dbReference>
<evidence type="ECO:0000256" key="17">
    <source>
        <dbReference type="ARBA" id="ARBA00022853"/>
    </source>
</evidence>
<dbReference type="Gene3D" id="1.10.10.10">
    <property type="entry name" value="Winged helix-like DNA-binding domain superfamily/Winged helix DNA-binding domain"/>
    <property type="match status" value="1"/>
</dbReference>
<evidence type="ECO:0000256" key="10">
    <source>
        <dbReference type="ARBA" id="ARBA00022527"/>
    </source>
</evidence>
<evidence type="ECO:0000256" key="3">
    <source>
        <dbReference type="ARBA" id="ARBA00006019"/>
    </source>
</evidence>
<dbReference type="SMART" id="SM01342">
    <property type="entry name" value="TAN"/>
    <property type="match status" value="1"/>
</dbReference>
<dbReference type="Gene3D" id="3.30.230.130">
    <property type="entry name" value="Cullin, Chain C, Domain 2"/>
    <property type="match status" value="1"/>
</dbReference>
<dbReference type="SUPFAM" id="SSF46785">
    <property type="entry name" value="Winged helix' DNA-binding domain"/>
    <property type="match status" value="1"/>
</dbReference>
<dbReference type="STRING" id="398673.A0A2P4ZPW7"/>
<dbReference type="GO" id="GO:0000781">
    <property type="term" value="C:chromosome, telomeric region"/>
    <property type="evidence" value="ECO:0007669"/>
    <property type="project" value="UniProtKB-SubCell"/>
</dbReference>
<dbReference type="Gene3D" id="1.20.1310.10">
    <property type="entry name" value="Cullin Repeats"/>
    <property type="match status" value="4"/>
</dbReference>
<dbReference type="InterPro" id="IPR059120">
    <property type="entry name" value="Cullin-like_AB"/>
</dbReference>
<dbReference type="PANTHER" id="PTHR37079:SF4">
    <property type="entry name" value="SERINE_THREONINE-PROTEIN KINASE ATM"/>
    <property type="match status" value="1"/>
</dbReference>
<keyword evidence="19 25" id="KW-0539">Nucleus</keyword>
<dbReference type="FunFam" id="1.10.10.10:FF:000014">
    <property type="entry name" value="Cullin 1"/>
    <property type="match status" value="1"/>
</dbReference>
<dbReference type="InterPro" id="IPR036390">
    <property type="entry name" value="WH_DNA-bd_sf"/>
</dbReference>
<evidence type="ECO:0000256" key="22">
    <source>
        <dbReference type="ARBA" id="ARBA00048679"/>
    </source>
</evidence>
<keyword evidence="18 25" id="KW-0779">Telomere</keyword>
<dbReference type="GO" id="GO:0005524">
    <property type="term" value="F:ATP binding"/>
    <property type="evidence" value="ECO:0007669"/>
    <property type="project" value="UniProtKB-KW"/>
</dbReference>
<dbReference type="Gene3D" id="3.30.1010.10">
    <property type="entry name" value="Phosphatidylinositol 3-kinase Catalytic Subunit, Chain A, domain 4"/>
    <property type="match status" value="1"/>
</dbReference>
<evidence type="ECO:0000256" key="13">
    <source>
        <dbReference type="ARBA" id="ARBA00022763"/>
    </source>
</evidence>
<dbReference type="InterPro" id="IPR016158">
    <property type="entry name" value="Cullin_homology"/>
</dbReference>
<evidence type="ECO:0000313" key="32">
    <source>
        <dbReference type="Proteomes" id="UP000054821"/>
    </source>
</evidence>
<comment type="function">
    <text evidence="20 25">Serine/threonine protein kinase which activates checkpoint signaling upon genotoxic stresses such as ionizing radiation (IR), ultraviolet light (UV), or DNA replication stalling, thereby acting as a DNA damage sensor. Recognizes the substrate consensus sequence [ST]-Q. Phosphorylates histone H2A to form H2AS128ph (gamma-H2A) at sites of DNA damage, involved in the regulation of DNA damage response mechanism. Required for the control of telomere length and genome stability.</text>
</comment>
<evidence type="ECO:0000256" key="18">
    <source>
        <dbReference type="ARBA" id="ARBA00022895"/>
    </source>
</evidence>
<feature type="domain" description="FAT" evidence="29">
    <location>
        <begin position="1781"/>
        <end position="2383"/>
    </location>
</feature>
<dbReference type="GO" id="GO:0004674">
    <property type="term" value="F:protein serine/threonine kinase activity"/>
    <property type="evidence" value="ECO:0007669"/>
    <property type="project" value="UniProtKB-KW"/>
</dbReference>
<evidence type="ECO:0000256" key="5">
    <source>
        <dbReference type="ARBA" id="ARBA00011370"/>
    </source>
</evidence>
<dbReference type="GO" id="GO:0035556">
    <property type="term" value="P:intracellular signal transduction"/>
    <property type="evidence" value="ECO:0007669"/>
    <property type="project" value="UniProtKB-ARBA"/>
</dbReference>
<evidence type="ECO:0000256" key="8">
    <source>
        <dbReference type="ARBA" id="ARBA00022454"/>
    </source>
</evidence>
<evidence type="ECO:0000256" key="16">
    <source>
        <dbReference type="ARBA" id="ARBA00022843"/>
    </source>
</evidence>
<comment type="subunit">
    <text evidence="5">Associates with DNA double-strand breaks.</text>
</comment>
<feature type="compositionally biased region" description="Low complexity" evidence="26">
    <location>
        <begin position="185"/>
        <end position="206"/>
    </location>
</feature>
<dbReference type="Pfam" id="PF10557">
    <property type="entry name" value="Cullin_Nedd8"/>
    <property type="match status" value="1"/>
</dbReference>
<keyword evidence="16" id="KW-0832">Ubl conjugation</keyword>